<reference evidence="19" key="4">
    <citation type="submission" date="2025-08" db="UniProtKB">
        <authorList>
            <consortium name="Ensembl"/>
        </authorList>
    </citation>
    <scope>IDENTIFICATION</scope>
</reference>
<evidence type="ECO:0000256" key="14">
    <source>
        <dbReference type="ARBA" id="ARBA00022842"/>
    </source>
</evidence>
<reference evidence="19" key="3">
    <citation type="submission" date="2020-05" db="EMBL/GenBank/DDBJ databases">
        <title>Electrophorus electricus (electric eel) genome, fEleEle1, primary haplotype.</title>
        <authorList>
            <person name="Myers G."/>
            <person name="Meyer A."/>
            <person name="Fedrigo O."/>
            <person name="Formenti G."/>
            <person name="Rhie A."/>
            <person name="Tracey A."/>
            <person name="Sims Y."/>
            <person name="Jarvis E.D."/>
        </authorList>
    </citation>
    <scope>NUCLEOTIDE SEQUENCE [LARGE SCALE GENOMIC DNA]</scope>
</reference>
<keyword evidence="9" id="KW-0540">Nuclease</keyword>
<dbReference type="InterPro" id="IPR032675">
    <property type="entry name" value="LRR_dom_sf"/>
</dbReference>
<keyword evidence="12" id="KW-0378">Hydrolase</keyword>
<evidence type="ECO:0000256" key="7">
    <source>
        <dbReference type="ARBA" id="ARBA00022490"/>
    </source>
</evidence>
<comment type="similarity">
    <text evidence="5">Belongs to the CCR4/nocturin family.</text>
</comment>
<evidence type="ECO:0000256" key="12">
    <source>
        <dbReference type="ARBA" id="ARBA00022801"/>
    </source>
</evidence>
<dbReference type="Gene3D" id="3.60.10.10">
    <property type="entry name" value="Endonuclease/exonuclease/phosphatase"/>
    <property type="match status" value="1"/>
</dbReference>
<dbReference type="InterPro" id="IPR003591">
    <property type="entry name" value="Leu-rich_rpt_typical-subtyp"/>
</dbReference>
<evidence type="ECO:0000259" key="18">
    <source>
        <dbReference type="Pfam" id="PF03372"/>
    </source>
</evidence>
<dbReference type="InterPro" id="IPR005135">
    <property type="entry name" value="Endo/exonuclease/phosphatase"/>
</dbReference>
<evidence type="ECO:0000256" key="6">
    <source>
        <dbReference type="ARBA" id="ARBA00012161"/>
    </source>
</evidence>
<evidence type="ECO:0000256" key="8">
    <source>
        <dbReference type="ARBA" id="ARBA00022614"/>
    </source>
</evidence>
<reference evidence="20" key="1">
    <citation type="journal article" date="2014" name="Science">
        <title>Nonhuman genetics. Genomic basis for the convergent evolution of electric organs.</title>
        <authorList>
            <person name="Gallant J.R."/>
            <person name="Traeger L.L."/>
            <person name="Volkening J.D."/>
            <person name="Moffett H."/>
            <person name="Chen P.H."/>
            <person name="Novina C.D."/>
            <person name="Phillips G.N.Jr."/>
            <person name="Anand R."/>
            <person name="Wells G.B."/>
            <person name="Pinch M."/>
            <person name="Guth R."/>
            <person name="Unguez G.A."/>
            <person name="Albert J.S."/>
            <person name="Zakon H.H."/>
            <person name="Samanta M.P."/>
            <person name="Sussman M.R."/>
        </authorList>
    </citation>
    <scope>NUCLEOTIDE SEQUENCE [LARGE SCALE GENOMIC DNA]</scope>
</reference>
<dbReference type="GO" id="GO:0005737">
    <property type="term" value="C:cytoplasm"/>
    <property type="evidence" value="ECO:0007669"/>
    <property type="project" value="UniProtKB-SubCell"/>
</dbReference>
<evidence type="ECO:0000256" key="1">
    <source>
        <dbReference type="ARBA" id="ARBA00001663"/>
    </source>
</evidence>
<dbReference type="InterPro" id="IPR001611">
    <property type="entry name" value="Leu-rich_rpt"/>
</dbReference>
<reference evidence="20" key="2">
    <citation type="journal article" date="2017" name="Sci. Adv.">
        <title>A tail of two voltages: Proteomic comparison of the three electric organs of the electric eel.</title>
        <authorList>
            <person name="Traeger L.L."/>
            <person name="Sabat G."/>
            <person name="Barrett-Wilt G.A."/>
            <person name="Wells G.B."/>
            <person name="Sussman M.R."/>
        </authorList>
    </citation>
    <scope>NUCLEOTIDE SEQUENCE [LARGE SCALE GENOMIC DNA]</scope>
</reference>
<evidence type="ECO:0000256" key="16">
    <source>
        <dbReference type="ARBA" id="ARBA00023163"/>
    </source>
</evidence>
<name>A0A4W4GVP6_ELEEL</name>
<evidence type="ECO:0000256" key="10">
    <source>
        <dbReference type="ARBA" id="ARBA00022723"/>
    </source>
</evidence>
<feature type="domain" description="Endonuclease/exonuclease/phosphatase" evidence="18">
    <location>
        <begin position="186"/>
        <end position="305"/>
    </location>
</feature>
<dbReference type="InterPro" id="IPR036691">
    <property type="entry name" value="Endo/exonu/phosph_ase_sf"/>
</dbReference>
<evidence type="ECO:0000256" key="11">
    <source>
        <dbReference type="ARBA" id="ARBA00022737"/>
    </source>
</evidence>
<evidence type="ECO:0000256" key="15">
    <source>
        <dbReference type="ARBA" id="ARBA00023015"/>
    </source>
</evidence>
<dbReference type="PROSITE" id="PS51450">
    <property type="entry name" value="LRR"/>
    <property type="match status" value="1"/>
</dbReference>
<keyword evidence="15" id="KW-0805">Transcription regulation</keyword>
<dbReference type="PANTHER" id="PTHR12121">
    <property type="entry name" value="CARBON CATABOLITE REPRESSOR PROTEIN 4"/>
    <property type="match status" value="1"/>
</dbReference>
<keyword evidence="17" id="KW-0539">Nucleus</keyword>
<dbReference type="Ensembl" id="ENSEEET00000040746.2">
    <property type="protein sequence ID" value="ENSEEEP00000040282.2"/>
    <property type="gene ID" value="ENSEEEG00000019097.2"/>
</dbReference>
<dbReference type="GO" id="GO:0004535">
    <property type="term" value="F:poly(A)-specific ribonuclease activity"/>
    <property type="evidence" value="ECO:0007669"/>
    <property type="project" value="UniProtKB-EC"/>
</dbReference>
<keyword evidence="7" id="KW-0963">Cytoplasm</keyword>
<keyword evidence="11" id="KW-0677">Repeat</keyword>
<evidence type="ECO:0000256" key="2">
    <source>
        <dbReference type="ARBA" id="ARBA00001946"/>
    </source>
</evidence>
<dbReference type="Pfam" id="PF13855">
    <property type="entry name" value="LRR_8"/>
    <property type="match status" value="1"/>
</dbReference>
<reference evidence="19" key="5">
    <citation type="submission" date="2025-09" db="UniProtKB">
        <authorList>
            <consortium name="Ensembl"/>
        </authorList>
    </citation>
    <scope>IDENTIFICATION</scope>
</reference>
<evidence type="ECO:0000256" key="9">
    <source>
        <dbReference type="ARBA" id="ARBA00022722"/>
    </source>
</evidence>
<evidence type="ECO:0000313" key="19">
    <source>
        <dbReference type="Ensembl" id="ENSEEEP00000040282.2"/>
    </source>
</evidence>
<keyword evidence="10" id="KW-0479">Metal-binding</keyword>
<dbReference type="SUPFAM" id="SSF52058">
    <property type="entry name" value="L domain-like"/>
    <property type="match status" value="1"/>
</dbReference>
<evidence type="ECO:0000256" key="4">
    <source>
        <dbReference type="ARBA" id="ARBA00004496"/>
    </source>
</evidence>
<evidence type="ECO:0000313" key="20">
    <source>
        <dbReference type="Proteomes" id="UP000314983"/>
    </source>
</evidence>
<proteinExistence type="inferred from homology"/>
<evidence type="ECO:0000256" key="3">
    <source>
        <dbReference type="ARBA" id="ARBA00004123"/>
    </source>
</evidence>
<keyword evidence="16" id="KW-0804">Transcription</keyword>
<dbReference type="AlphaFoldDB" id="A0A4W4GVP6"/>
<protein>
    <recommendedName>
        <fullName evidence="6">poly(A)-specific ribonuclease</fullName>
        <ecNumber evidence="6">3.1.13.4</ecNumber>
    </recommendedName>
</protein>
<evidence type="ECO:0000256" key="13">
    <source>
        <dbReference type="ARBA" id="ARBA00022839"/>
    </source>
</evidence>
<dbReference type="GO" id="GO:0005634">
    <property type="term" value="C:nucleus"/>
    <property type="evidence" value="ECO:0007669"/>
    <property type="project" value="UniProtKB-SubCell"/>
</dbReference>
<comment type="subcellular location">
    <subcellularLocation>
        <location evidence="4">Cytoplasm</location>
    </subcellularLocation>
    <subcellularLocation>
        <location evidence="3">Nucleus</location>
    </subcellularLocation>
</comment>
<gene>
    <name evidence="19" type="primary">cnot6a</name>
</gene>
<dbReference type="Pfam" id="PF03372">
    <property type="entry name" value="Exo_endo_phos"/>
    <property type="match status" value="1"/>
</dbReference>
<dbReference type="GO" id="GO:0046872">
    <property type="term" value="F:metal ion binding"/>
    <property type="evidence" value="ECO:0007669"/>
    <property type="project" value="UniProtKB-KW"/>
</dbReference>
<keyword evidence="20" id="KW-1185">Reference proteome</keyword>
<dbReference type="SMART" id="SM00369">
    <property type="entry name" value="LRR_TYP"/>
    <property type="match status" value="3"/>
</dbReference>
<dbReference type="GeneTree" id="ENSGT00940000158978"/>
<dbReference type="Gene3D" id="3.80.10.10">
    <property type="entry name" value="Ribonuclease Inhibitor"/>
    <property type="match status" value="1"/>
</dbReference>
<dbReference type="PANTHER" id="PTHR12121:SF33">
    <property type="entry name" value="CCR4-NOT TRANSCRIPTION COMPLEX SUBUNIT 6"/>
    <property type="match status" value="1"/>
</dbReference>
<organism evidence="19 20">
    <name type="scientific">Electrophorus electricus</name>
    <name type="common">Electric eel</name>
    <name type="synonym">Gymnotus electricus</name>
    <dbReference type="NCBI Taxonomy" id="8005"/>
    <lineage>
        <taxon>Eukaryota</taxon>
        <taxon>Metazoa</taxon>
        <taxon>Chordata</taxon>
        <taxon>Craniata</taxon>
        <taxon>Vertebrata</taxon>
        <taxon>Euteleostomi</taxon>
        <taxon>Actinopterygii</taxon>
        <taxon>Neopterygii</taxon>
        <taxon>Teleostei</taxon>
        <taxon>Ostariophysi</taxon>
        <taxon>Gymnotiformes</taxon>
        <taxon>Gymnotoidei</taxon>
        <taxon>Gymnotidae</taxon>
        <taxon>Electrophorus</taxon>
    </lineage>
</organism>
<dbReference type="EC" id="3.1.13.4" evidence="6"/>
<dbReference type="SUPFAM" id="SSF56219">
    <property type="entry name" value="DNase I-like"/>
    <property type="match status" value="1"/>
</dbReference>
<sequence length="356" mass="40596">MPKEKYDPPDPRRMYTIMSSEEAASGKKSYWAELEISGKVRSLSTALWSLTHLTALHISDNSLSRIPPDIAKLHNLVYLDLSSNKIRSLPAELGNMVSLRELLLNNNQLRVLPFELGKLFQLQTLGLKGKHLFLYEPDGTRRLLSYLLDNLAGTKRVSTEQPPPRSWIPLQEPDRTRPLALFSVMCYNVLCDKYATRQLYGYCPSWALNWDYRKKSIMQEILNCSADIISLQEVETEQYYNFFLVELKEHGYDGFFSPKSRARTMSESDRKHVDGCAIFYKTEKFSLVQKHTVEFNQLAMANSEGSEVMLNRVMTKDNIGVAVLLELRKDMMEQSGPSLSLSLSLSLSVCVCLSSV</sequence>
<dbReference type="InterPro" id="IPR050410">
    <property type="entry name" value="CCR4/nocturin_mRNA_transcr"/>
</dbReference>
<keyword evidence="13" id="KW-0269">Exonuclease</keyword>
<evidence type="ECO:0000256" key="5">
    <source>
        <dbReference type="ARBA" id="ARBA00010774"/>
    </source>
</evidence>
<comment type="catalytic activity">
    <reaction evidence="1">
        <text>Exonucleolytic cleavage of poly(A) to 5'-AMP.</text>
        <dbReference type="EC" id="3.1.13.4"/>
    </reaction>
</comment>
<keyword evidence="14" id="KW-0460">Magnesium</keyword>
<keyword evidence="8" id="KW-0433">Leucine-rich repeat</keyword>
<accession>A0A4W4GVP6</accession>
<evidence type="ECO:0000256" key="17">
    <source>
        <dbReference type="ARBA" id="ARBA00023242"/>
    </source>
</evidence>
<comment type="cofactor">
    <cofactor evidence="2">
        <name>Mg(2+)</name>
        <dbReference type="ChEBI" id="CHEBI:18420"/>
    </cofactor>
</comment>
<dbReference type="Proteomes" id="UP000314983">
    <property type="component" value="Chromosome 6"/>
</dbReference>